<accession>X1EN20</accession>
<dbReference type="PANTHER" id="PTHR15811">
    <property type="entry name" value="MTH938 DOMAIN-CONTAINING PROTEIN"/>
    <property type="match status" value="1"/>
</dbReference>
<dbReference type="AlphaFoldDB" id="X1EN20"/>
<comment type="caution">
    <text evidence="1">The sequence shown here is derived from an EMBL/GenBank/DDBJ whole genome shotgun (WGS) entry which is preliminary data.</text>
</comment>
<name>X1EN20_9ZZZZ</name>
<dbReference type="SUPFAM" id="SSF64076">
    <property type="entry name" value="MTH938-like"/>
    <property type="match status" value="1"/>
</dbReference>
<sequence length="83" mass="9131">NWWRRQGHSLAVEDLDDVLGFKPELLVIGKGVSGLMGIPASTKKTLQEKGIELIAKNTGQAWGIFNEQIEKGRKVVGAFHLTC</sequence>
<gene>
    <name evidence="1" type="ORF">S03H2_24054</name>
</gene>
<dbReference type="EMBL" id="BARU01013263">
    <property type="protein sequence ID" value="GAH34796.1"/>
    <property type="molecule type" value="Genomic_DNA"/>
</dbReference>
<evidence type="ECO:0000313" key="1">
    <source>
        <dbReference type="EMBL" id="GAH34796.1"/>
    </source>
</evidence>
<dbReference type="Gene3D" id="3.40.1230.10">
    <property type="entry name" value="MTH938-like"/>
    <property type="match status" value="1"/>
</dbReference>
<dbReference type="PANTHER" id="PTHR15811:SF5">
    <property type="entry name" value="MTH938 DOMAIN-CONTAINING PROTEIN"/>
    <property type="match status" value="1"/>
</dbReference>
<dbReference type="InterPro" id="IPR036748">
    <property type="entry name" value="MTH938-like_sf"/>
</dbReference>
<proteinExistence type="predicted"/>
<reference evidence="1" key="1">
    <citation type="journal article" date="2014" name="Front. Microbiol.">
        <title>High frequency of phylogenetically diverse reductive dehalogenase-homologous genes in deep subseafloor sedimentary metagenomes.</title>
        <authorList>
            <person name="Kawai M."/>
            <person name="Futagami T."/>
            <person name="Toyoda A."/>
            <person name="Takaki Y."/>
            <person name="Nishi S."/>
            <person name="Hori S."/>
            <person name="Arai W."/>
            <person name="Tsubouchi T."/>
            <person name="Morono Y."/>
            <person name="Uchiyama I."/>
            <person name="Ito T."/>
            <person name="Fujiyama A."/>
            <person name="Inagaki F."/>
            <person name="Takami H."/>
        </authorList>
    </citation>
    <scope>NUCLEOTIDE SEQUENCE</scope>
    <source>
        <strain evidence="1">Expedition CK06-06</strain>
    </source>
</reference>
<organism evidence="1">
    <name type="scientific">marine sediment metagenome</name>
    <dbReference type="NCBI Taxonomy" id="412755"/>
    <lineage>
        <taxon>unclassified sequences</taxon>
        <taxon>metagenomes</taxon>
        <taxon>ecological metagenomes</taxon>
    </lineage>
</organism>
<feature type="non-terminal residue" evidence="1">
    <location>
        <position position="1"/>
    </location>
</feature>
<dbReference type="Pfam" id="PF04430">
    <property type="entry name" value="DUF498"/>
    <property type="match status" value="1"/>
</dbReference>
<dbReference type="InterPro" id="IPR007523">
    <property type="entry name" value="NDUFAF3/AAMDC"/>
</dbReference>
<dbReference type="GO" id="GO:0005737">
    <property type="term" value="C:cytoplasm"/>
    <property type="evidence" value="ECO:0007669"/>
    <property type="project" value="TreeGrafter"/>
</dbReference>
<protein>
    <submittedName>
        <fullName evidence="1">Uncharacterized protein</fullName>
    </submittedName>
</protein>